<dbReference type="Proteomes" id="UP000321947">
    <property type="component" value="Unassembled WGS sequence"/>
</dbReference>
<evidence type="ECO:0000313" key="2">
    <source>
        <dbReference type="EMBL" id="KAA0054922.1"/>
    </source>
</evidence>
<reference evidence="4 5" key="1">
    <citation type="submission" date="2019-08" db="EMBL/GenBank/DDBJ databases">
        <title>Draft genome sequences of two oriental melons (Cucumis melo L. var makuwa).</title>
        <authorList>
            <person name="Kwon S.-Y."/>
        </authorList>
    </citation>
    <scope>NUCLEOTIDE SEQUENCE [LARGE SCALE GENOMIC DNA]</scope>
    <source>
        <strain evidence="5">cv. Chang Bougi</strain>
        <strain evidence="4">cv. SW 3</strain>
        <tissue evidence="3">Leaf</tissue>
    </source>
</reference>
<evidence type="ECO:0000313" key="5">
    <source>
        <dbReference type="Proteomes" id="UP000321947"/>
    </source>
</evidence>
<gene>
    <name evidence="3" type="ORF">E5676_scaffold1163G00310</name>
    <name evidence="2" type="ORF">E6C27_scaffold43052G00530</name>
</gene>
<proteinExistence type="predicted"/>
<comment type="caution">
    <text evidence="3">The sequence shown here is derived from an EMBL/GenBank/DDBJ whole genome shotgun (WGS) entry which is preliminary data.</text>
</comment>
<evidence type="ECO:0000256" key="1">
    <source>
        <dbReference type="SAM" id="MobiDB-lite"/>
    </source>
</evidence>
<accession>A0A5D3DG88</accession>
<dbReference type="AlphaFoldDB" id="A0A5D3DG88"/>
<sequence length="186" mass="20583">MWREQSSGMKGSSEALCKMSGENAIPGSGDSFNGKFEVEVEDVENEHINVVEIVVSHRVDDHIEDDTLCRTDVDPTIVERPVVRHVTNDFIDDVDEHLSHNQMLDLQSQSTPEGSQPLSEDEICDQVLDKKSLSVSFRSGTNADADTRHDSDTTKSLAFIGTMPRGRPRKRPVAEASSAAKESSHY</sequence>
<organism evidence="3 5">
    <name type="scientific">Cucumis melo var. makuwa</name>
    <name type="common">Oriental melon</name>
    <dbReference type="NCBI Taxonomy" id="1194695"/>
    <lineage>
        <taxon>Eukaryota</taxon>
        <taxon>Viridiplantae</taxon>
        <taxon>Streptophyta</taxon>
        <taxon>Embryophyta</taxon>
        <taxon>Tracheophyta</taxon>
        <taxon>Spermatophyta</taxon>
        <taxon>Magnoliopsida</taxon>
        <taxon>eudicotyledons</taxon>
        <taxon>Gunneridae</taxon>
        <taxon>Pentapetalae</taxon>
        <taxon>rosids</taxon>
        <taxon>fabids</taxon>
        <taxon>Cucurbitales</taxon>
        <taxon>Cucurbitaceae</taxon>
        <taxon>Benincaseae</taxon>
        <taxon>Cucumis</taxon>
    </lineage>
</organism>
<evidence type="ECO:0000313" key="3">
    <source>
        <dbReference type="EMBL" id="TYK22711.1"/>
    </source>
</evidence>
<protein>
    <submittedName>
        <fullName evidence="3">Uncharacterized protein</fullName>
    </submittedName>
</protein>
<dbReference type="EMBL" id="SSTE01008633">
    <property type="protein sequence ID" value="KAA0054922.1"/>
    <property type="molecule type" value="Genomic_DNA"/>
</dbReference>
<evidence type="ECO:0000313" key="4">
    <source>
        <dbReference type="Proteomes" id="UP000321393"/>
    </source>
</evidence>
<name>A0A5D3DG88_CUCMM</name>
<feature type="region of interest" description="Disordered" evidence="1">
    <location>
        <begin position="140"/>
        <end position="186"/>
    </location>
</feature>
<feature type="compositionally biased region" description="Low complexity" evidence="1">
    <location>
        <begin position="174"/>
        <end position="186"/>
    </location>
</feature>
<dbReference type="Proteomes" id="UP000321393">
    <property type="component" value="Unassembled WGS sequence"/>
</dbReference>
<dbReference type="EMBL" id="SSTD01004900">
    <property type="protein sequence ID" value="TYK22711.1"/>
    <property type="molecule type" value="Genomic_DNA"/>
</dbReference>